<organism evidence="1 2">
    <name type="scientific">Rhodopirellula europaea SH398</name>
    <dbReference type="NCBI Taxonomy" id="1263868"/>
    <lineage>
        <taxon>Bacteria</taxon>
        <taxon>Pseudomonadati</taxon>
        <taxon>Planctomycetota</taxon>
        <taxon>Planctomycetia</taxon>
        <taxon>Pirellulales</taxon>
        <taxon>Pirellulaceae</taxon>
        <taxon>Rhodopirellula</taxon>
    </lineage>
</organism>
<dbReference type="STRING" id="1263868.RESH_00476"/>
<accession>M5SBX0</accession>
<dbReference type="Proteomes" id="UP000011996">
    <property type="component" value="Unassembled WGS sequence"/>
</dbReference>
<evidence type="ECO:0000313" key="2">
    <source>
        <dbReference type="Proteomes" id="UP000011996"/>
    </source>
</evidence>
<sequence>MAGAGIVLNGVSIQQLKSAFENQPLGSIQLPTTAFSPPPHDSPRS</sequence>
<gene>
    <name evidence="1" type="ORF">RESH_00476</name>
</gene>
<comment type="caution">
    <text evidence="1">The sequence shown here is derived from an EMBL/GenBank/DDBJ whole genome shotgun (WGS) entry which is preliminary data.</text>
</comment>
<dbReference type="AlphaFoldDB" id="M5SBX0"/>
<protein>
    <submittedName>
        <fullName evidence="1">Uncharacterized protein</fullName>
    </submittedName>
</protein>
<name>M5SBX0_9BACT</name>
<dbReference type="EMBL" id="ANOF01000013">
    <property type="protein sequence ID" value="EMI28971.1"/>
    <property type="molecule type" value="Genomic_DNA"/>
</dbReference>
<reference evidence="1 2" key="1">
    <citation type="journal article" date="2013" name="Mar. Genomics">
        <title>Expression of sulfatases in Rhodopirellula baltica and the diversity of sulfatases in the genus Rhodopirellula.</title>
        <authorList>
            <person name="Wegner C.E."/>
            <person name="Richter-Heitmann T."/>
            <person name="Klindworth A."/>
            <person name="Klockow C."/>
            <person name="Richter M."/>
            <person name="Achstetter T."/>
            <person name="Glockner F.O."/>
            <person name="Harder J."/>
        </authorList>
    </citation>
    <scope>NUCLEOTIDE SEQUENCE [LARGE SCALE GENOMIC DNA]</scope>
    <source>
        <strain evidence="1 2">SH398</strain>
    </source>
</reference>
<proteinExistence type="predicted"/>
<evidence type="ECO:0000313" key="1">
    <source>
        <dbReference type="EMBL" id="EMI28971.1"/>
    </source>
</evidence>
<dbReference type="PATRIC" id="fig|1263868.3.peg.521"/>